<dbReference type="PANTHER" id="PTHR24421:SF61">
    <property type="entry name" value="OXYGEN SENSOR HISTIDINE KINASE NREB"/>
    <property type="match status" value="1"/>
</dbReference>
<evidence type="ECO:0000313" key="7">
    <source>
        <dbReference type="EMBL" id="TQL48870.1"/>
    </source>
</evidence>
<organism evidence="7 8">
    <name type="scientific">Homoserinimonas aerilata</name>
    <dbReference type="NCBI Taxonomy" id="1162970"/>
    <lineage>
        <taxon>Bacteria</taxon>
        <taxon>Bacillati</taxon>
        <taxon>Actinomycetota</taxon>
        <taxon>Actinomycetes</taxon>
        <taxon>Micrococcales</taxon>
        <taxon>Microbacteriaceae</taxon>
        <taxon>Homoserinimonas</taxon>
    </lineage>
</organism>
<feature type="domain" description="Histidine kinase/HSP90-like ATPase" evidence="5">
    <location>
        <begin position="300"/>
        <end position="387"/>
    </location>
</feature>
<dbReference type="Proteomes" id="UP000317998">
    <property type="component" value="Unassembled WGS sequence"/>
</dbReference>
<dbReference type="PANTHER" id="PTHR24421">
    <property type="entry name" value="NITRATE/NITRITE SENSOR PROTEIN NARX-RELATED"/>
    <property type="match status" value="1"/>
</dbReference>
<evidence type="ECO:0000259" key="6">
    <source>
        <dbReference type="Pfam" id="PF04024"/>
    </source>
</evidence>
<keyword evidence="1" id="KW-0808">Transferase</keyword>
<dbReference type="InterPro" id="IPR007168">
    <property type="entry name" value="Phageshock_PspC_N"/>
</dbReference>
<dbReference type="SUPFAM" id="SSF55874">
    <property type="entry name" value="ATPase domain of HSP90 chaperone/DNA topoisomerase II/histidine kinase"/>
    <property type="match status" value="1"/>
</dbReference>
<sequence>MSTALARPALERPRSAVIGGVGVALARHLGWPVRRVRFILVLASLFWGAGLLFYFWVWMLTPLEQAAVEAGSDADATPDARRKVPVAAILLSAGAVVTAIGVILANSGASTLTPVTFAIVLIGGAAAWSLAFDDADPLRSARYVVLVRGFAVLAFLLGGVLLLFSGGGRPDAVTAVLAIGMLVLGLGVALAPFVVKLWTELMAERAGRVREEQRAEIAAHLHDSVLQTLALIQNRAGASSDVGRLARAQERELRDWLFAGSNPVTVDLAQELRDVAAAIELEYPARIDVVVAGESVGASTALVGAAREAMLNAARHAGGEVSVYVESSASGVDVFVRDRGPGIDLDALPADRLGVRESIIGRMQRAGGTATVRPGAGGGTEVRLHLGEAGQ</sequence>
<evidence type="ECO:0000256" key="4">
    <source>
        <dbReference type="SAM" id="Phobius"/>
    </source>
</evidence>
<dbReference type="GO" id="GO:0016301">
    <property type="term" value="F:kinase activity"/>
    <property type="evidence" value="ECO:0007669"/>
    <property type="project" value="UniProtKB-KW"/>
</dbReference>
<dbReference type="AlphaFoldDB" id="A0A542YLA9"/>
<gene>
    <name evidence="7" type="ORF">FB562_1977</name>
</gene>
<proteinExistence type="predicted"/>
<comment type="caution">
    <text evidence="7">The sequence shown here is derived from an EMBL/GenBank/DDBJ whole genome shotgun (WGS) entry which is preliminary data.</text>
</comment>
<feature type="transmembrane region" description="Helical" evidence="4">
    <location>
        <begin position="38"/>
        <end position="63"/>
    </location>
</feature>
<dbReference type="Pfam" id="PF02518">
    <property type="entry name" value="HATPase_c"/>
    <property type="match status" value="1"/>
</dbReference>
<dbReference type="Pfam" id="PF04024">
    <property type="entry name" value="PspC"/>
    <property type="match status" value="1"/>
</dbReference>
<dbReference type="EMBL" id="VFOM01000001">
    <property type="protein sequence ID" value="TQL48870.1"/>
    <property type="molecule type" value="Genomic_DNA"/>
</dbReference>
<dbReference type="InterPro" id="IPR050482">
    <property type="entry name" value="Sensor_HK_TwoCompSys"/>
</dbReference>
<feature type="domain" description="Phage shock protein PspC N-terminal" evidence="6">
    <location>
        <begin position="11"/>
        <end position="63"/>
    </location>
</feature>
<evidence type="ECO:0000256" key="1">
    <source>
        <dbReference type="ARBA" id="ARBA00022679"/>
    </source>
</evidence>
<reference evidence="7 8" key="1">
    <citation type="submission" date="2019-06" db="EMBL/GenBank/DDBJ databases">
        <title>Sequencing the genomes of 1000 actinobacteria strains.</title>
        <authorList>
            <person name="Klenk H.-P."/>
        </authorList>
    </citation>
    <scope>NUCLEOTIDE SEQUENCE [LARGE SCALE GENOMIC DNA]</scope>
    <source>
        <strain evidence="7 8">DSM 26477</strain>
    </source>
</reference>
<feature type="transmembrane region" description="Helical" evidence="4">
    <location>
        <begin position="143"/>
        <end position="166"/>
    </location>
</feature>
<keyword evidence="3" id="KW-0902">Two-component regulatory system</keyword>
<name>A0A542YLA9_9MICO</name>
<feature type="transmembrane region" description="Helical" evidence="4">
    <location>
        <begin position="172"/>
        <end position="195"/>
    </location>
</feature>
<feature type="transmembrane region" description="Helical" evidence="4">
    <location>
        <begin position="111"/>
        <end position="131"/>
    </location>
</feature>
<dbReference type="GO" id="GO:0000160">
    <property type="term" value="P:phosphorelay signal transduction system"/>
    <property type="evidence" value="ECO:0007669"/>
    <property type="project" value="UniProtKB-KW"/>
</dbReference>
<dbReference type="CDD" id="cd16917">
    <property type="entry name" value="HATPase_UhpB-NarQ-NarX-like"/>
    <property type="match status" value="1"/>
</dbReference>
<keyword evidence="4" id="KW-0472">Membrane</keyword>
<keyword evidence="8" id="KW-1185">Reference proteome</keyword>
<keyword evidence="4" id="KW-1133">Transmembrane helix</keyword>
<dbReference type="InterPro" id="IPR003594">
    <property type="entry name" value="HATPase_dom"/>
</dbReference>
<keyword evidence="2" id="KW-0418">Kinase</keyword>
<evidence type="ECO:0000313" key="8">
    <source>
        <dbReference type="Proteomes" id="UP000317998"/>
    </source>
</evidence>
<accession>A0A542YLA9</accession>
<dbReference type="InterPro" id="IPR036890">
    <property type="entry name" value="HATPase_C_sf"/>
</dbReference>
<feature type="transmembrane region" description="Helical" evidence="4">
    <location>
        <begin position="84"/>
        <end position="105"/>
    </location>
</feature>
<evidence type="ECO:0000256" key="2">
    <source>
        <dbReference type="ARBA" id="ARBA00022777"/>
    </source>
</evidence>
<keyword evidence="4" id="KW-0812">Transmembrane</keyword>
<dbReference type="Gene3D" id="3.30.565.10">
    <property type="entry name" value="Histidine kinase-like ATPase, C-terminal domain"/>
    <property type="match status" value="1"/>
</dbReference>
<dbReference type="RefSeq" id="WP_185740507.1">
    <property type="nucleotide sequence ID" value="NZ_VFOM01000001.1"/>
</dbReference>
<evidence type="ECO:0000256" key="3">
    <source>
        <dbReference type="ARBA" id="ARBA00023012"/>
    </source>
</evidence>
<evidence type="ECO:0000259" key="5">
    <source>
        <dbReference type="Pfam" id="PF02518"/>
    </source>
</evidence>
<protein>
    <submittedName>
        <fullName evidence="7">Phage shock protein C (PspC) family protein</fullName>
    </submittedName>
</protein>